<evidence type="ECO:0000313" key="9">
    <source>
        <dbReference type="EMBL" id="WMV52803.1"/>
    </source>
</evidence>
<evidence type="ECO:0000256" key="4">
    <source>
        <dbReference type="RuleBase" id="RU003718"/>
    </source>
</evidence>
<gene>
    <name evidence="9" type="ORF">MTR67_046188</name>
</gene>
<dbReference type="EMBL" id="CP133621">
    <property type="protein sequence ID" value="WMV52803.1"/>
    <property type="molecule type" value="Genomic_DNA"/>
</dbReference>
<comment type="similarity">
    <text evidence="1 4">Belongs to the UDP-glycosyltransferase family.</text>
</comment>
<feature type="domain" description="Glycosyltransferase N-terminal" evidence="8">
    <location>
        <begin position="85"/>
        <end position="294"/>
    </location>
</feature>
<dbReference type="SUPFAM" id="SSF53756">
    <property type="entry name" value="UDP-Glycosyltransferase/glycogen phosphorylase"/>
    <property type="match status" value="1"/>
</dbReference>
<sequence length="595" mass="66192">MARSSIINVFFIVFIVALFSAMTETSAQELGLAPAPAPDAGAAFSLPSSALYPIYCHIHLSLIFSHYLPLHEYAIMCTKSTKWKVFLFPWLAYGHISPFLELAKKLVDRGFLVDLCSSSINLSFIRTRIPETYCSSIHLVELQLPDLQELPPHYHTANGLPLHLHSTLQKALKMAKPNLLNILEARKPDLLIHDVKQLWAAGVASTLNIPAVRFFTSCAAMCSYFSHLFVKPNVEFPFQALRLHPYELTKAHKVVKEHREDDDPEVRAPEEFTGVMLIGTSREMEGKYIDYMSEIIKFKVLPIGTLVQDPMTSVDGNMEIMEWLGKKDKFSTILVSFGSGYFLTNQELEEVAFGLELSQVNFIWVVRFPKGENLSLEEALPQGFFERIGHRGMVMGGWAPQAKILTHSSIGGFVSHCGWNSISESIDYGIPIIAMPMDLDQPMNAKLLVEIGVALEVLRDENGALHREDIARVIKDVICGKSGENLRCNVRNLGKKLRFKNVEDIDAAVMELTQLCHEKNHSSWIRVTDQSKMAQVNIFKAFVLAVIFAAIAVSAQVPEMSPSPSPDAGAGFSLPVFGAVIGMSLLISLVALLKH</sequence>
<feature type="transmembrane region" description="Helical" evidence="6">
    <location>
        <begin position="569"/>
        <end position="593"/>
    </location>
</feature>
<evidence type="ECO:0000256" key="7">
    <source>
        <dbReference type="SAM" id="SignalP"/>
    </source>
</evidence>
<keyword evidence="10" id="KW-1185">Reference proteome</keyword>
<dbReference type="InterPro" id="IPR035595">
    <property type="entry name" value="UDP_glycos_trans_CS"/>
</dbReference>
<accession>A0AAF0ZWY7</accession>
<keyword evidence="6" id="KW-1133">Transmembrane helix</keyword>
<feature type="transmembrane region" description="Helical" evidence="6">
    <location>
        <begin position="51"/>
        <end position="70"/>
    </location>
</feature>
<proteinExistence type="inferred from homology"/>
<organism evidence="9 10">
    <name type="scientific">Solanum verrucosum</name>
    <dbReference type="NCBI Taxonomy" id="315347"/>
    <lineage>
        <taxon>Eukaryota</taxon>
        <taxon>Viridiplantae</taxon>
        <taxon>Streptophyta</taxon>
        <taxon>Embryophyta</taxon>
        <taxon>Tracheophyta</taxon>
        <taxon>Spermatophyta</taxon>
        <taxon>Magnoliopsida</taxon>
        <taxon>eudicotyledons</taxon>
        <taxon>Gunneridae</taxon>
        <taxon>Pentapetalae</taxon>
        <taxon>asterids</taxon>
        <taxon>lamiids</taxon>
        <taxon>Solanales</taxon>
        <taxon>Solanaceae</taxon>
        <taxon>Solanoideae</taxon>
        <taxon>Solaneae</taxon>
        <taxon>Solanum</taxon>
    </lineage>
</organism>
<dbReference type="Pfam" id="PF26168">
    <property type="entry name" value="Glyco_transf_N"/>
    <property type="match status" value="1"/>
</dbReference>
<dbReference type="Gene3D" id="3.40.50.2000">
    <property type="entry name" value="Glycogen Phosphorylase B"/>
    <property type="match status" value="2"/>
</dbReference>
<evidence type="ECO:0000259" key="8">
    <source>
        <dbReference type="Pfam" id="PF26168"/>
    </source>
</evidence>
<keyword evidence="7" id="KW-0732">Signal</keyword>
<dbReference type="GO" id="GO:0008194">
    <property type="term" value="F:UDP-glycosyltransferase activity"/>
    <property type="evidence" value="ECO:0007669"/>
    <property type="project" value="InterPro"/>
</dbReference>
<dbReference type="PANTHER" id="PTHR48044">
    <property type="entry name" value="GLYCOSYLTRANSFERASE"/>
    <property type="match status" value="1"/>
</dbReference>
<dbReference type="EC" id="2.4.1.-" evidence="5"/>
<keyword evidence="3 4" id="KW-0808">Transferase</keyword>
<protein>
    <recommendedName>
        <fullName evidence="5">Glycosyltransferase</fullName>
        <ecNumber evidence="5">2.4.1.-</ecNumber>
    </recommendedName>
</protein>
<feature type="signal peptide" evidence="7">
    <location>
        <begin position="1"/>
        <end position="27"/>
    </location>
</feature>
<feature type="chain" id="PRO_5042201078" description="Glycosyltransferase" evidence="7">
    <location>
        <begin position="28"/>
        <end position="595"/>
    </location>
</feature>
<dbReference type="AlphaFoldDB" id="A0AAF0ZWY7"/>
<evidence type="ECO:0000313" key="10">
    <source>
        <dbReference type="Proteomes" id="UP001234989"/>
    </source>
</evidence>
<dbReference type="GO" id="GO:0016138">
    <property type="term" value="P:glycoside biosynthetic process"/>
    <property type="evidence" value="ECO:0007669"/>
    <property type="project" value="UniProtKB-ARBA"/>
</dbReference>
<dbReference type="PANTHER" id="PTHR48044:SF14">
    <property type="entry name" value="GLYCOSYLTRANSFERASE"/>
    <property type="match status" value="1"/>
</dbReference>
<dbReference type="Proteomes" id="UP001234989">
    <property type="component" value="Chromosome 10"/>
</dbReference>
<evidence type="ECO:0000256" key="1">
    <source>
        <dbReference type="ARBA" id="ARBA00009995"/>
    </source>
</evidence>
<dbReference type="FunFam" id="3.40.50.2000:FF:000060">
    <property type="entry name" value="Glycosyltransferase"/>
    <property type="match status" value="1"/>
</dbReference>
<evidence type="ECO:0000256" key="5">
    <source>
        <dbReference type="RuleBase" id="RU362057"/>
    </source>
</evidence>
<dbReference type="PROSITE" id="PS00375">
    <property type="entry name" value="UDPGT"/>
    <property type="match status" value="1"/>
</dbReference>
<keyword evidence="6" id="KW-0812">Transmembrane</keyword>
<evidence type="ECO:0000256" key="3">
    <source>
        <dbReference type="ARBA" id="ARBA00022679"/>
    </source>
</evidence>
<name>A0AAF0ZWY7_SOLVR</name>
<feature type="transmembrane region" description="Helical" evidence="6">
    <location>
        <begin position="538"/>
        <end position="557"/>
    </location>
</feature>
<evidence type="ECO:0000256" key="6">
    <source>
        <dbReference type="SAM" id="Phobius"/>
    </source>
</evidence>
<keyword evidence="6" id="KW-0472">Membrane</keyword>
<dbReference type="InterPro" id="IPR058980">
    <property type="entry name" value="Glyco_transf_N"/>
</dbReference>
<evidence type="ECO:0000256" key="2">
    <source>
        <dbReference type="ARBA" id="ARBA00022676"/>
    </source>
</evidence>
<keyword evidence="2 4" id="KW-0328">Glycosyltransferase</keyword>
<dbReference type="InterPro" id="IPR002213">
    <property type="entry name" value="UDP_glucos_trans"/>
</dbReference>
<reference evidence="9" key="1">
    <citation type="submission" date="2023-08" db="EMBL/GenBank/DDBJ databases">
        <title>A de novo genome assembly of Solanum verrucosum Schlechtendal, a Mexican diploid species geographically isolated from the other diploid A-genome species in potato relatives.</title>
        <authorList>
            <person name="Hosaka K."/>
        </authorList>
    </citation>
    <scope>NUCLEOTIDE SEQUENCE</scope>
    <source>
        <tissue evidence="9">Young leaves</tissue>
    </source>
</reference>
<dbReference type="Pfam" id="PF00201">
    <property type="entry name" value="UDPGT"/>
    <property type="match status" value="1"/>
</dbReference>
<dbReference type="CDD" id="cd03784">
    <property type="entry name" value="GT1_Gtf-like"/>
    <property type="match status" value="1"/>
</dbReference>